<organism evidence="1 2">
    <name type="scientific">Microseira wollei NIES-4236</name>
    <dbReference type="NCBI Taxonomy" id="2530354"/>
    <lineage>
        <taxon>Bacteria</taxon>
        <taxon>Bacillati</taxon>
        <taxon>Cyanobacteriota</taxon>
        <taxon>Cyanophyceae</taxon>
        <taxon>Oscillatoriophycideae</taxon>
        <taxon>Aerosakkonematales</taxon>
        <taxon>Aerosakkonemataceae</taxon>
        <taxon>Microseira</taxon>
    </lineage>
</organism>
<dbReference type="AlphaFoldDB" id="A0AAV3WL91"/>
<gene>
    <name evidence="1" type="ORF">MiSe_64920</name>
</gene>
<name>A0AAV3WL91_9CYAN</name>
<protein>
    <submittedName>
        <fullName evidence="1">Uncharacterized protein</fullName>
    </submittedName>
</protein>
<evidence type="ECO:0000313" key="1">
    <source>
        <dbReference type="EMBL" id="GET41679.1"/>
    </source>
</evidence>
<dbReference type="RefSeq" id="WP_226588165.1">
    <property type="nucleotide sequence ID" value="NZ_BLAY01000130.1"/>
</dbReference>
<dbReference type="Proteomes" id="UP001050975">
    <property type="component" value="Unassembled WGS sequence"/>
</dbReference>
<keyword evidence="2" id="KW-1185">Reference proteome</keyword>
<dbReference type="EMBL" id="BLAY01000130">
    <property type="protein sequence ID" value="GET41679.1"/>
    <property type="molecule type" value="Genomic_DNA"/>
</dbReference>
<accession>A0AAV3WL91</accession>
<proteinExistence type="predicted"/>
<sequence length="84" mass="9063">MVQQVRPGEPQYSCVVPIDSITGNAEAEIIAFGVTPEDAKNQATQLLSSSYGCSEAQINELLLQARIEPLAPWCASEDVRSETP</sequence>
<comment type="caution">
    <text evidence="1">The sequence shown here is derived from an EMBL/GenBank/DDBJ whole genome shotgun (WGS) entry which is preliminary data.</text>
</comment>
<reference evidence="1" key="1">
    <citation type="submission" date="2019-10" db="EMBL/GenBank/DDBJ databases">
        <title>Draft genome sequece of Microseira wollei NIES-4236.</title>
        <authorList>
            <person name="Yamaguchi H."/>
            <person name="Suzuki S."/>
            <person name="Kawachi M."/>
        </authorList>
    </citation>
    <scope>NUCLEOTIDE SEQUENCE</scope>
    <source>
        <strain evidence="1">NIES-4236</strain>
    </source>
</reference>
<evidence type="ECO:0000313" key="2">
    <source>
        <dbReference type="Proteomes" id="UP001050975"/>
    </source>
</evidence>